<gene>
    <name evidence="1" type="ORF">TMPK1_27890</name>
</gene>
<proteinExistence type="predicted"/>
<organism evidence="1 2">
    <name type="scientific">Roseiterribacter gracilis</name>
    <dbReference type="NCBI Taxonomy" id="2812848"/>
    <lineage>
        <taxon>Bacteria</taxon>
        <taxon>Pseudomonadati</taxon>
        <taxon>Pseudomonadota</taxon>
        <taxon>Alphaproteobacteria</taxon>
        <taxon>Rhodospirillales</taxon>
        <taxon>Roseiterribacteraceae</taxon>
        <taxon>Roseiterribacter</taxon>
    </lineage>
</organism>
<comment type="caution">
    <text evidence="1">The sequence shown here is derived from an EMBL/GenBank/DDBJ whole genome shotgun (WGS) entry which is preliminary data.</text>
</comment>
<name>A0A8S8XEX5_9PROT</name>
<keyword evidence="2" id="KW-1185">Reference proteome</keyword>
<evidence type="ECO:0000313" key="1">
    <source>
        <dbReference type="EMBL" id="GIL40552.1"/>
    </source>
</evidence>
<protein>
    <submittedName>
        <fullName evidence="1">Uncharacterized protein</fullName>
    </submittedName>
</protein>
<evidence type="ECO:0000313" key="2">
    <source>
        <dbReference type="Proteomes" id="UP000681075"/>
    </source>
</evidence>
<dbReference type="EMBL" id="BOPV01000001">
    <property type="protein sequence ID" value="GIL40552.1"/>
    <property type="molecule type" value="Genomic_DNA"/>
</dbReference>
<reference evidence="1" key="1">
    <citation type="submission" date="2021-02" db="EMBL/GenBank/DDBJ databases">
        <title>Genome sequence of Rhodospirillales sp. strain TMPK1 isolated from soil.</title>
        <authorList>
            <person name="Nakai R."/>
            <person name="Kusada H."/>
            <person name="Tamaki H."/>
        </authorList>
    </citation>
    <scope>NUCLEOTIDE SEQUENCE</scope>
    <source>
        <strain evidence="1">TMPK1</strain>
    </source>
</reference>
<dbReference type="Proteomes" id="UP000681075">
    <property type="component" value="Unassembled WGS sequence"/>
</dbReference>
<sequence>MKNVEIHTEAGGLHSVELENAEDLLRVIREAAGLGEDAHVFEHDGEEPLIDIEIVRDRKALVMVVHRCRQVQVTVRFDQEKSKAFPPSATIYRILKWAVGKQGFNLDPDQAGKANLTLPNAVSPLPKDTVVGTLTDGATCSSHLVLTLKDFTNG</sequence>
<accession>A0A8S8XEX5</accession>
<dbReference type="RefSeq" id="WP_420243666.1">
    <property type="nucleotide sequence ID" value="NZ_BOPV01000001.1"/>
</dbReference>
<dbReference type="AlphaFoldDB" id="A0A8S8XEX5"/>